<dbReference type="Proteomes" id="UP001226091">
    <property type="component" value="Chromosome"/>
</dbReference>
<gene>
    <name evidence="1" type="ORF">QLQ22_14590</name>
</gene>
<protein>
    <submittedName>
        <fullName evidence="1">Alpha/beta hydrolase</fullName>
    </submittedName>
</protein>
<evidence type="ECO:0000313" key="2">
    <source>
        <dbReference type="Proteomes" id="UP001226091"/>
    </source>
</evidence>
<keyword evidence="1" id="KW-0378">Hydrolase</keyword>
<sequence length="270" mass="31340">MPSIKIDSCNSFHYEEFGQGIPVIFIHPPGMGKKVFFYQQNLSKHMRVIFPDLSGHGDSETASQEISISYYASEIVCFMDALNLEKAVICGYSAGCQIAQHLAIYHSERIELLILSGAYPCVDDASGQILHRSGIYMADNHLNLLIEMISRSHTKDKKMRKMLSGHMKKADKEVWKQYYIHSLQYSCLDKLHLITMPMLFMYGEAGDWTNHYLKLYRNKCKHAEFFLFTNQNHQLPTKKWNIFNEIVTGFVLNRVNFTHDNTINLQRRLF</sequence>
<name>A0ACD4R637_9BACI</name>
<reference evidence="2" key="1">
    <citation type="journal article" date="2025" name="Aquaculture">
        <title>Assessment of the bioflocculant production and safety properties of Metabacillus hrfriensis sp. nov. based on phenotypic and whole-genome sequencing analysis.</title>
        <authorList>
            <person name="Zhang R."/>
            <person name="Zhao Z."/>
            <person name="Luo L."/>
            <person name="Wang S."/>
            <person name="Guo K."/>
            <person name="Xu W."/>
        </authorList>
    </citation>
    <scope>NUCLEOTIDE SEQUENCE [LARGE SCALE GENOMIC DNA]</scope>
    <source>
        <strain evidence="2">CT-WN-B3</strain>
    </source>
</reference>
<dbReference type="EMBL" id="CP126116">
    <property type="protein sequence ID" value="WHZ55940.1"/>
    <property type="molecule type" value="Genomic_DNA"/>
</dbReference>
<accession>A0ACD4R637</accession>
<keyword evidence="2" id="KW-1185">Reference proteome</keyword>
<evidence type="ECO:0000313" key="1">
    <source>
        <dbReference type="EMBL" id="WHZ55940.1"/>
    </source>
</evidence>
<organism evidence="1 2">
    <name type="scientific">Metabacillus hrfriensis</name>
    <dbReference type="NCBI Taxonomy" id="3048891"/>
    <lineage>
        <taxon>Bacteria</taxon>
        <taxon>Bacillati</taxon>
        <taxon>Bacillota</taxon>
        <taxon>Bacilli</taxon>
        <taxon>Bacillales</taxon>
        <taxon>Bacillaceae</taxon>
        <taxon>Metabacillus</taxon>
    </lineage>
</organism>
<proteinExistence type="predicted"/>